<dbReference type="Proteomes" id="UP000003009">
    <property type="component" value="Unassembled WGS sequence"/>
</dbReference>
<gene>
    <name evidence="1" type="ORF">GCWU000324_02376</name>
</gene>
<dbReference type="EMBL" id="ACJW02000003">
    <property type="protein sequence ID" value="EEP68124.1"/>
    <property type="molecule type" value="Genomic_DNA"/>
</dbReference>
<sequence length="57" mass="6470">MNNHGGHCGELRLYRKTCVCNHRVLVNAGFNSKRGQTTPAKVIQKRFYFSASRFQAA</sequence>
<reference evidence="1" key="1">
    <citation type="submission" date="2009-04" db="EMBL/GenBank/DDBJ databases">
        <authorList>
            <person name="Weinstock G."/>
            <person name="Sodergren E."/>
            <person name="Clifton S."/>
            <person name="Fulton L."/>
            <person name="Fulton B."/>
            <person name="Courtney L."/>
            <person name="Fronick C."/>
            <person name="Harrison M."/>
            <person name="Strong C."/>
            <person name="Farmer C."/>
            <person name="Delahaunty K."/>
            <person name="Markovic C."/>
            <person name="Hall O."/>
            <person name="Minx P."/>
            <person name="Tomlinson C."/>
            <person name="Mitreva M."/>
            <person name="Nelson J."/>
            <person name="Hou S."/>
            <person name="Wollam A."/>
            <person name="Pepin K.H."/>
            <person name="Johnson M."/>
            <person name="Bhonagiri V."/>
            <person name="Nash W.E."/>
            <person name="Warren W."/>
            <person name="Chinwalla A."/>
            <person name="Mardis E.R."/>
            <person name="Wilson R.K."/>
        </authorList>
    </citation>
    <scope>NUCLEOTIDE SEQUENCE [LARGE SCALE GENOMIC DNA]</scope>
    <source>
        <strain evidence="1">ATCC 51147</strain>
    </source>
</reference>
<comment type="caution">
    <text evidence="1">The sequence shown here is derived from an EMBL/GenBank/DDBJ whole genome shotgun (WGS) entry which is preliminary data.</text>
</comment>
<evidence type="ECO:0000313" key="2">
    <source>
        <dbReference type="Proteomes" id="UP000003009"/>
    </source>
</evidence>
<organism evidence="1 2">
    <name type="scientific">Kingella oralis ATCC 51147</name>
    <dbReference type="NCBI Taxonomy" id="629741"/>
    <lineage>
        <taxon>Bacteria</taxon>
        <taxon>Pseudomonadati</taxon>
        <taxon>Pseudomonadota</taxon>
        <taxon>Betaproteobacteria</taxon>
        <taxon>Neisseriales</taxon>
        <taxon>Neisseriaceae</taxon>
        <taxon>Kingella</taxon>
    </lineage>
</organism>
<name>C4GK02_9NEIS</name>
<dbReference type="STRING" id="629741.GCWU000324_02376"/>
<keyword evidence="2" id="KW-1185">Reference proteome</keyword>
<evidence type="ECO:0000313" key="1">
    <source>
        <dbReference type="EMBL" id="EEP68124.1"/>
    </source>
</evidence>
<dbReference type="AlphaFoldDB" id="C4GK02"/>
<dbReference type="HOGENOM" id="CLU_2990687_0_0_4"/>
<accession>C4GK02</accession>
<proteinExistence type="predicted"/>
<protein>
    <submittedName>
        <fullName evidence="1">Uncharacterized protein</fullName>
    </submittedName>
</protein>